<dbReference type="GO" id="GO:0006552">
    <property type="term" value="P:L-leucine catabolic process"/>
    <property type="evidence" value="ECO:0007669"/>
    <property type="project" value="TreeGrafter"/>
</dbReference>
<dbReference type="AlphaFoldDB" id="A0A4Y9M8A5"/>
<dbReference type="PROSITE" id="PS50991">
    <property type="entry name" value="PYR_CT"/>
    <property type="match status" value="1"/>
</dbReference>
<dbReference type="PANTHER" id="PTHR42738:SF7">
    <property type="entry name" value="HYDROXYMETHYLGLUTARYL-COA LYASE"/>
    <property type="match status" value="1"/>
</dbReference>
<keyword evidence="6" id="KW-1185">Reference proteome</keyword>
<keyword evidence="2" id="KW-0479">Metal-binding</keyword>
<dbReference type="Proteomes" id="UP000297966">
    <property type="component" value="Unassembled WGS sequence"/>
</dbReference>
<dbReference type="SUPFAM" id="SSF51569">
    <property type="entry name" value="Aldolase"/>
    <property type="match status" value="1"/>
</dbReference>
<dbReference type="OrthoDB" id="9784013at2"/>
<dbReference type="GO" id="GO:0046872">
    <property type="term" value="F:metal ion binding"/>
    <property type="evidence" value="ECO:0007669"/>
    <property type="project" value="UniProtKB-KW"/>
</dbReference>
<dbReference type="PANTHER" id="PTHR42738">
    <property type="entry name" value="HYDROXYMETHYLGLUTARYL-COA LYASE"/>
    <property type="match status" value="1"/>
</dbReference>
<evidence type="ECO:0000259" key="4">
    <source>
        <dbReference type="PROSITE" id="PS50991"/>
    </source>
</evidence>
<evidence type="ECO:0000313" key="6">
    <source>
        <dbReference type="Proteomes" id="UP000297966"/>
    </source>
</evidence>
<dbReference type="Pfam" id="PF00682">
    <property type="entry name" value="HMGL-like"/>
    <property type="match status" value="1"/>
</dbReference>
<sequence>MMLPKQVEIVEVGPREGFQFEGISRPEAIAFDDKLALIAALAATGVKTLQIVSFVHPKQVPQMADAERIVEALQPVSGVTYTGIYLNDVGLKRAIANPKLALVPDLVLSASETFALRNQKRTFDEDAQAARRMGALYRDLGVAVTTGNVMAAFGCNYEGPIPLSRVLERIGTLSDIAEETGGRLSTLNLADTMGWADPTLIRRTVAAVRERWPATRIGLHLHDTRGLGLANVYAALVDGIDRFECAIGGLGGCPFAGHGGAAGNVATEEVVFLCDRLGVSTGIDLTRLLDAGRLAERAVGHPLPSRLLRSGVEIGLQKAVNDSGVHLFDHGR</sequence>
<dbReference type="InterPro" id="IPR000891">
    <property type="entry name" value="PYR_CT"/>
</dbReference>
<dbReference type="InterPro" id="IPR043594">
    <property type="entry name" value="HMGL"/>
</dbReference>
<keyword evidence="3 5" id="KW-0456">Lyase</keyword>
<dbReference type="EMBL" id="SPQT01000001">
    <property type="protein sequence ID" value="TFV51258.1"/>
    <property type="molecule type" value="Genomic_DNA"/>
</dbReference>
<organism evidence="5 6">
    <name type="scientific">Bradyrhizobium niftali</name>
    <dbReference type="NCBI Taxonomy" id="2560055"/>
    <lineage>
        <taxon>Bacteria</taxon>
        <taxon>Pseudomonadati</taxon>
        <taxon>Pseudomonadota</taxon>
        <taxon>Alphaproteobacteria</taxon>
        <taxon>Hyphomicrobiales</taxon>
        <taxon>Nitrobacteraceae</taxon>
        <taxon>Bradyrhizobium</taxon>
    </lineage>
</organism>
<comment type="similarity">
    <text evidence="1">Belongs to the HMG-CoA lyase family.</text>
</comment>
<evidence type="ECO:0000313" key="5">
    <source>
        <dbReference type="EMBL" id="TFV51258.1"/>
    </source>
</evidence>
<comment type="caution">
    <text evidence="5">The sequence shown here is derived from an EMBL/GenBank/DDBJ whole genome shotgun (WGS) entry which is preliminary data.</text>
</comment>
<evidence type="ECO:0000256" key="3">
    <source>
        <dbReference type="ARBA" id="ARBA00023239"/>
    </source>
</evidence>
<evidence type="ECO:0000256" key="2">
    <source>
        <dbReference type="ARBA" id="ARBA00022723"/>
    </source>
</evidence>
<feature type="domain" description="Pyruvate carboxyltransferase" evidence="4">
    <location>
        <begin position="7"/>
        <end position="289"/>
    </location>
</feature>
<reference evidence="5 6" key="1">
    <citation type="submission" date="2019-03" db="EMBL/GenBank/DDBJ databases">
        <title>Bradyrhizobium diversity isolated from nodules of Chamaecrista fasciculata.</title>
        <authorList>
            <person name="Klepa M.S."/>
            <person name="Urquiaga M.O."/>
            <person name="Hungria M."/>
            <person name="Delamuta J.R."/>
        </authorList>
    </citation>
    <scope>NUCLEOTIDE SEQUENCE [LARGE SCALE GENOMIC DNA]</scope>
    <source>
        <strain evidence="5 6">CNPSo 3448</strain>
    </source>
</reference>
<name>A0A4Y9M8A5_9BRAD</name>
<dbReference type="GO" id="GO:0046951">
    <property type="term" value="P:ketone body biosynthetic process"/>
    <property type="evidence" value="ECO:0007669"/>
    <property type="project" value="TreeGrafter"/>
</dbReference>
<dbReference type="CDD" id="cd07938">
    <property type="entry name" value="DRE_TIM_HMGL"/>
    <property type="match status" value="1"/>
</dbReference>
<protein>
    <submittedName>
        <fullName evidence="5">Hydroxymethylglutaryl-CoA lyase</fullName>
    </submittedName>
</protein>
<accession>A0A4Y9M8A5</accession>
<proteinExistence type="inferred from homology"/>
<dbReference type="Gene3D" id="3.20.20.70">
    <property type="entry name" value="Aldolase class I"/>
    <property type="match status" value="1"/>
</dbReference>
<gene>
    <name evidence="5" type="ORF">E4K65_04070</name>
</gene>
<evidence type="ECO:0000256" key="1">
    <source>
        <dbReference type="ARBA" id="ARBA00009405"/>
    </source>
</evidence>
<dbReference type="GO" id="GO:0004419">
    <property type="term" value="F:hydroxymethylglutaryl-CoA lyase activity"/>
    <property type="evidence" value="ECO:0007669"/>
    <property type="project" value="TreeGrafter"/>
</dbReference>
<dbReference type="InterPro" id="IPR013785">
    <property type="entry name" value="Aldolase_TIM"/>
</dbReference>